<comment type="similarity">
    <text evidence="2">Belongs to the krueppel C2H2-type zinc-finger protein family.</text>
</comment>
<dbReference type="PANTHER" id="PTHR45925:SF4">
    <property type="entry name" value="ZINC FINGER PROTEIN 217"/>
    <property type="match status" value="1"/>
</dbReference>
<feature type="region of interest" description="Disordered" evidence="12">
    <location>
        <begin position="729"/>
        <end position="757"/>
    </location>
</feature>
<dbReference type="GO" id="GO:0000978">
    <property type="term" value="F:RNA polymerase II cis-regulatory region sequence-specific DNA binding"/>
    <property type="evidence" value="ECO:0007669"/>
    <property type="project" value="TreeGrafter"/>
</dbReference>
<protein>
    <recommendedName>
        <fullName evidence="13">C2H2-type domain-containing protein</fullName>
    </recommendedName>
</protein>
<dbReference type="GO" id="GO:0005634">
    <property type="term" value="C:nucleus"/>
    <property type="evidence" value="ECO:0007669"/>
    <property type="project" value="UniProtKB-SubCell"/>
</dbReference>
<feature type="compositionally biased region" description="Basic and acidic residues" evidence="12">
    <location>
        <begin position="293"/>
        <end position="305"/>
    </location>
</feature>
<feature type="domain" description="C2H2-type" evidence="13">
    <location>
        <begin position="407"/>
        <end position="434"/>
    </location>
</feature>
<dbReference type="InterPro" id="IPR051967">
    <property type="entry name" value="Krueppel_C2H2-ZF"/>
</dbReference>
<sequence length="945" mass="103177">MTPHISLVEKTDVQGGVSLGCMFCEETFQCEEELGPHLLTRHPTTFHAPAVLRVEAEFLTPGERAHTKACLPTEPEEELCCVVCGQATQDVAELEAHMRKHKDSFTYCCGLCGRRFKEPWFLKNHMRTHGKSGTKNKGQDLEVPITINDVVQDQLPPPAVSLYRMCMVCGFFFIDKEALAEHSKVHSRELEADEGSPANGHPAMETPASQEGFLHCLQLRPTSMEHSEGNGRWISQLDPFNTYQAWQLATRGKITVGPNLSKELNADSNSDNEESGSDKEELGAIWDSSGGDRPVRRGLRSELKPKLPGVETPSPLPEQKSLIRKDKPTDCEECGKTFRTYHQLVLHSRVHKRERGGAESPTTPVDGRAPSVGSAGSPSLDRMEEGSEDGSEDGAPGETFHSGEKPYKCKYCDYAAAQKTSLRYHLDRRHKDKPYTDIPNIPVTAPTASLRKGCESPRNMDDKQVPKHSKQVPAPPSVSAGVKHEPGASQPDVAASSPVACLKEECGNTSATSPFTPPSEVLTKCPLKAMGREAAEAPLNLSLKVSSSVSATSVPRAMLLTNSCVSCSFETLYPEVLLMHRKITHTEKQDMKKNAYRPPVKPKRYTGCPPALDGKDVSPLPNVNRKHPRRTKSPPPQAARPIEKAHPPRPPLHAVKEPWKDHQHTAQRSRPAEAPGLLPRFQEPPPDSGRKFVAPTVADRPSTAQNGAIWPPDASRLCLSDRFRNLTQADVGGPSSKRARHSEALQGAGRLGDEPGRLVPPGRSVKGMLQGSVPLAPVRGPSAVPDSNVDVDWNVIHLLRNYTPSDLASLYQPSAQAAGHAAANPATTGKGKPQNKWTSSHLVQAATLPSLLQQHRSEEEPPQPASRRQLLEPTHAKQLQPCCVVAASADVMHGSLVTTCNQPGQAAAVYHSNTISTDLSLEREVHAELLRRLASDRSIFHRLPI</sequence>
<evidence type="ECO:0000256" key="11">
    <source>
        <dbReference type="PROSITE-ProRule" id="PRU00042"/>
    </source>
</evidence>
<feature type="domain" description="C2H2-type" evidence="13">
    <location>
        <begin position="107"/>
        <end position="134"/>
    </location>
</feature>
<dbReference type="EMBL" id="JAROKS010000005">
    <property type="protein sequence ID" value="KAK1803547.1"/>
    <property type="molecule type" value="Genomic_DNA"/>
</dbReference>
<name>A0AAD8ZQD3_9TELE</name>
<keyword evidence="4" id="KW-0677">Repeat</keyword>
<feature type="non-terminal residue" evidence="14">
    <location>
        <position position="1"/>
    </location>
</feature>
<dbReference type="PANTHER" id="PTHR45925">
    <property type="entry name" value="ZINC FINGER PROTEIN"/>
    <property type="match status" value="1"/>
</dbReference>
<evidence type="ECO:0000256" key="9">
    <source>
        <dbReference type="ARBA" id="ARBA00023163"/>
    </source>
</evidence>
<comment type="caution">
    <text evidence="14">The sequence shown here is derived from an EMBL/GenBank/DDBJ whole genome shotgun (WGS) entry which is preliminary data.</text>
</comment>
<evidence type="ECO:0000256" key="4">
    <source>
        <dbReference type="ARBA" id="ARBA00022737"/>
    </source>
</evidence>
<evidence type="ECO:0000256" key="2">
    <source>
        <dbReference type="ARBA" id="ARBA00006991"/>
    </source>
</evidence>
<dbReference type="AlphaFoldDB" id="A0AAD8ZQD3"/>
<accession>A0AAD8ZQD3</accession>
<feature type="region of interest" description="Disordered" evidence="12">
    <location>
        <begin position="819"/>
        <end position="838"/>
    </location>
</feature>
<evidence type="ECO:0000256" key="6">
    <source>
        <dbReference type="ARBA" id="ARBA00022833"/>
    </source>
</evidence>
<evidence type="ECO:0000256" key="8">
    <source>
        <dbReference type="ARBA" id="ARBA00023125"/>
    </source>
</evidence>
<evidence type="ECO:0000256" key="5">
    <source>
        <dbReference type="ARBA" id="ARBA00022771"/>
    </source>
</evidence>
<evidence type="ECO:0000313" key="14">
    <source>
        <dbReference type="EMBL" id="KAK1803547.1"/>
    </source>
</evidence>
<dbReference type="Gene3D" id="3.30.160.60">
    <property type="entry name" value="Classic Zinc Finger"/>
    <property type="match status" value="3"/>
</dbReference>
<dbReference type="PROSITE" id="PS50157">
    <property type="entry name" value="ZINC_FINGER_C2H2_2"/>
    <property type="match status" value="4"/>
</dbReference>
<evidence type="ECO:0000256" key="10">
    <source>
        <dbReference type="ARBA" id="ARBA00023242"/>
    </source>
</evidence>
<dbReference type="FunFam" id="3.30.160.60:FF:000604">
    <property type="entry name" value="Histone H4 transcription factor-like Protein"/>
    <property type="match status" value="1"/>
</dbReference>
<feature type="region of interest" description="Disordered" evidence="12">
    <location>
        <begin position="185"/>
        <end position="207"/>
    </location>
</feature>
<feature type="compositionally biased region" description="Basic and acidic residues" evidence="12">
    <location>
        <begin position="654"/>
        <end position="664"/>
    </location>
</feature>
<keyword evidence="5 11" id="KW-0863">Zinc-finger</keyword>
<dbReference type="Pfam" id="PF00096">
    <property type="entry name" value="zf-C2H2"/>
    <property type="match status" value="2"/>
</dbReference>
<evidence type="ECO:0000313" key="15">
    <source>
        <dbReference type="Proteomes" id="UP001239994"/>
    </source>
</evidence>
<dbReference type="InterPro" id="IPR013087">
    <property type="entry name" value="Znf_C2H2_type"/>
</dbReference>
<evidence type="ECO:0000256" key="7">
    <source>
        <dbReference type="ARBA" id="ARBA00023015"/>
    </source>
</evidence>
<keyword evidence="3" id="KW-0479">Metal-binding</keyword>
<evidence type="ECO:0000256" key="3">
    <source>
        <dbReference type="ARBA" id="ARBA00022723"/>
    </source>
</evidence>
<dbReference type="GO" id="GO:0000981">
    <property type="term" value="F:DNA-binding transcription factor activity, RNA polymerase II-specific"/>
    <property type="evidence" value="ECO:0007669"/>
    <property type="project" value="TreeGrafter"/>
</dbReference>
<feature type="domain" description="C2H2-type" evidence="13">
    <location>
        <begin position="329"/>
        <end position="356"/>
    </location>
</feature>
<feature type="compositionally biased region" description="Basic and acidic residues" evidence="12">
    <location>
        <begin position="452"/>
        <end position="465"/>
    </location>
</feature>
<dbReference type="SMART" id="SM00355">
    <property type="entry name" value="ZnF_C2H2"/>
    <property type="match status" value="7"/>
</dbReference>
<feature type="region of interest" description="Disordered" evidence="12">
    <location>
        <begin position="259"/>
        <end position="329"/>
    </location>
</feature>
<keyword evidence="6" id="KW-0862">Zinc</keyword>
<comment type="subcellular location">
    <subcellularLocation>
        <location evidence="1">Nucleus</location>
    </subcellularLocation>
</comment>
<keyword evidence="10" id="KW-0539">Nucleus</keyword>
<reference evidence="14" key="1">
    <citation type="submission" date="2023-03" db="EMBL/GenBank/DDBJ databases">
        <title>Electrophorus voltai genome.</title>
        <authorList>
            <person name="Bian C."/>
        </authorList>
    </citation>
    <scope>NUCLEOTIDE SEQUENCE</scope>
    <source>
        <strain evidence="14">CB-2022</strain>
        <tissue evidence="14">Muscle</tissue>
    </source>
</reference>
<keyword evidence="15" id="KW-1185">Reference proteome</keyword>
<proteinExistence type="inferred from homology"/>
<dbReference type="InterPro" id="IPR036236">
    <property type="entry name" value="Znf_C2H2_sf"/>
</dbReference>
<dbReference type="GO" id="GO:0008270">
    <property type="term" value="F:zinc ion binding"/>
    <property type="evidence" value="ECO:0007669"/>
    <property type="project" value="UniProtKB-KW"/>
</dbReference>
<feature type="region of interest" description="Disordered" evidence="12">
    <location>
        <begin position="431"/>
        <end position="494"/>
    </location>
</feature>
<gene>
    <name evidence="14" type="ORF">P4O66_020965</name>
</gene>
<keyword evidence="9" id="KW-0804">Transcription</keyword>
<evidence type="ECO:0000256" key="12">
    <source>
        <dbReference type="SAM" id="MobiDB-lite"/>
    </source>
</evidence>
<evidence type="ECO:0000256" key="1">
    <source>
        <dbReference type="ARBA" id="ARBA00004123"/>
    </source>
</evidence>
<feature type="region of interest" description="Disordered" evidence="12">
    <location>
        <begin position="587"/>
        <end position="688"/>
    </location>
</feature>
<dbReference type="SUPFAM" id="SSF57667">
    <property type="entry name" value="beta-beta-alpha zinc fingers"/>
    <property type="match status" value="2"/>
</dbReference>
<feature type="region of interest" description="Disordered" evidence="12">
    <location>
        <begin position="349"/>
        <end position="401"/>
    </location>
</feature>
<dbReference type="PROSITE" id="PS00028">
    <property type="entry name" value="ZINC_FINGER_C2H2_1"/>
    <property type="match status" value="4"/>
</dbReference>
<evidence type="ECO:0000259" key="13">
    <source>
        <dbReference type="PROSITE" id="PS50157"/>
    </source>
</evidence>
<keyword evidence="7" id="KW-0805">Transcription regulation</keyword>
<dbReference type="Proteomes" id="UP001239994">
    <property type="component" value="Unassembled WGS sequence"/>
</dbReference>
<dbReference type="FunFam" id="3.30.160.60:FF:001038">
    <property type="entry name" value="Zinc finger protein 217"/>
    <property type="match status" value="1"/>
</dbReference>
<organism evidence="14 15">
    <name type="scientific">Electrophorus voltai</name>
    <dbReference type="NCBI Taxonomy" id="2609070"/>
    <lineage>
        <taxon>Eukaryota</taxon>
        <taxon>Metazoa</taxon>
        <taxon>Chordata</taxon>
        <taxon>Craniata</taxon>
        <taxon>Vertebrata</taxon>
        <taxon>Euteleostomi</taxon>
        <taxon>Actinopterygii</taxon>
        <taxon>Neopterygii</taxon>
        <taxon>Teleostei</taxon>
        <taxon>Ostariophysi</taxon>
        <taxon>Gymnotiformes</taxon>
        <taxon>Gymnotoidei</taxon>
        <taxon>Gymnotidae</taxon>
        <taxon>Electrophorus</taxon>
    </lineage>
</organism>
<keyword evidence="8" id="KW-0238">DNA-binding</keyword>
<feature type="domain" description="C2H2-type" evidence="13">
    <location>
        <begin position="164"/>
        <end position="191"/>
    </location>
</feature>